<dbReference type="EC" id="2.7.7.4" evidence="6"/>
<dbReference type="EMBL" id="VANU01000002">
    <property type="protein sequence ID" value="TLP39163.1"/>
    <property type="molecule type" value="Genomic_DNA"/>
</dbReference>
<dbReference type="OrthoDB" id="9804504at2"/>
<keyword evidence="5 6" id="KW-0342">GTP-binding</keyword>
<proteinExistence type="inferred from homology"/>
<dbReference type="PRINTS" id="PR00315">
    <property type="entry name" value="ELONGATNFCT"/>
</dbReference>
<reference evidence="8 9" key="1">
    <citation type="submission" date="2019-05" db="EMBL/GenBank/DDBJ databases">
        <title>Arcobacter sp. nov., isolated from sea sediment.</title>
        <authorList>
            <person name="Kim W."/>
        </authorList>
    </citation>
    <scope>NUCLEOTIDE SEQUENCE [LARGE SCALE GENOMIC DNA]</scope>
    <source>
        <strain evidence="8 9">CAU 1517</strain>
    </source>
</reference>
<dbReference type="NCBIfam" id="NF003478">
    <property type="entry name" value="PRK05124.1"/>
    <property type="match status" value="1"/>
</dbReference>
<dbReference type="PROSITE" id="PS00301">
    <property type="entry name" value="G_TR_1"/>
    <property type="match status" value="1"/>
</dbReference>
<dbReference type="CDD" id="cd04166">
    <property type="entry name" value="CysN_ATPS"/>
    <property type="match status" value="1"/>
</dbReference>
<evidence type="ECO:0000256" key="2">
    <source>
        <dbReference type="ARBA" id="ARBA00022695"/>
    </source>
</evidence>
<dbReference type="PROSITE" id="PS51722">
    <property type="entry name" value="G_TR_2"/>
    <property type="match status" value="1"/>
</dbReference>
<feature type="domain" description="Tr-type G" evidence="7">
    <location>
        <begin position="22"/>
        <end position="236"/>
    </location>
</feature>
<keyword evidence="4 6" id="KW-0067">ATP-binding</keyword>
<dbReference type="SUPFAM" id="SSF50447">
    <property type="entry name" value="Translation proteins"/>
    <property type="match status" value="1"/>
</dbReference>
<dbReference type="InterPro" id="IPR054696">
    <property type="entry name" value="GTP-eEF1A_C"/>
</dbReference>
<dbReference type="Pfam" id="PF22594">
    <property type="entry name" value="GTP-eEF1A_C"/>
    <property type="match status" value="1"/>
</dbReference>
<keyword evidence="9" id="KW-1185">Reference proteome</keyword>
<protein>
    <recommendedName>
        <fullName evidence="6">Sulfate adenylyltransferase subunit 1</fullName>
        <ecNumber evidence="6">2.7.7.4</ecNumber>
    </recommendedName>
    <alternativeName>
        <fullName evidence="6">ATP-sulfurylase large subunit</fullName>
    </alternativeName>
    <alternativeName>
        <fullName evidence="6">Sulfate adenylate transferase</fullName>
        <shortName evidence="6">SAT</shortName>
    </alternativeName>
</protein>
<feature type="binding site" evidence="6">
    <location>
        <begin position="165"/>
        <end position="168"/>
    </location>
    <ligand>
        <name>GTP</name>
        <dbReference type="ChEBI" id="CHEBI:37565"/>
    </ligand>
</feature>
<dbReference type="GO" id="GO:0000103">
    <property type="term" value="P:sulfate assimilation"/>
    <property type="evidence" value="ECO:0007669"/>
    <property type="project" value="UniProtKB-UniRule"/>
</dbReference>
<comment type="pathway">
    <text evidence="6">Sulfur metabolism; hydrogen sulfide biosynthesis; sulfite from sulfate: step 1/3.</text>
</comment>
<dbReference type="InterPro" id="IPR041757">
    <property type="entry name" value="CysN_GTP-bd"/>
</dbReference>
<dbReference type="GO" id="GO:0004781">
    <property type="term" value="F:sulfate adenylyltransferase (ATP) activity"/>
    <property type="evidence" value="ECO:0007669"/>
    <property type="project" value="UniProtKB-UniRule"/>
</dbReference>
<dbReference type="NCBIfam" id="TIGR02034">
    <property type="entry name" value="CysN"/>
    <property type="match status" value="1"/>
</dbReference>
<dbReference type="Pfam" id="PF00009">
    <property type="entry name" value="GTP_EFTU"/>
    <property type="match status" value="1"/>
</dbReference>
<dbReference type="InterPro" id="IPR011779">
    <property type="entry name" value="SO4_adenylTrfase_lsu"/>
</dbReference>
<comment type="catalytic activity">
    <reaction evidence="6">
        <text>sulfate + ATP + H(+) = adenosine 5'-phosphosulfate + diphosphate</text>
        <dbReference type="Rhea" id="RHEA:18133"/>
        <dbReference type="ChEBI" id="CHEBI:15378"/>
        <dbReference type="ChEBI" id="CHEBI:16189"/>
        <dbReference type="ChEBI" id="CHEBI:30616"/>
        <dbReference type="ChEBI" id="CHEBI:33019"/>
        <dbReference type="ChEBI" id="CHEBI:58243"/>
        <dbReference type="EC" id="2.7.7.4"/>
    </reaction>
</comment>
<dbReference type="InterPro" id="IPR044139">
    <property type="entry name" value="CysN_NoDQ_III"/>
</dbReference>
<dbReference type="GO" id="GO:0005524">
    <property type="term" value="F:ATP binding"/>
    <property type="evidence" value="ECO:0007669"/>
    <property type="project" value="UniProtKB-KW"/>
</dbReference>
<comment type="similarity">
    <text evidence="6">Belongs to the TRAFAC class translation factor GTPase superfamily. Classic translation factor GTPase family. CysN/NodQ subfamily.</text>
</comment>
<evidence type="ECO:0000256" key="4">
    <source>
        <dbReference type="ARBA" id="ARBA00022840"/>
    </source>
</evidence>
<dbReference type="InterPro" id="IPR005225">
    <property type="entry name" value="Small_GTP-bd"/>
</dbReference>
<dbReference type="InterPro" id="IPR044138">
    <property type="entry name" value="CysN_II"/>
</dbReference>
<organism evidence="8 9">
    <name type="scientific">Arcobacter arenosus</name>
    <dbReference type="NCBI Taxonomy" id="2576037"/>
    <lineage>
        <taxon>Bacteria</taxon>
        <taxon>Pseudomonadati</taxon>
        <taxon>Campylobacterota</taxon>
        <taxon>Epsilonproteobacteria</taxon>
        <taxon>Campylobacterales</taxon>
        <taxon>Arcobacteraceae</taxon>
        <taxon>Arcobacter</taxon>
    </lineage>
</organism>
<evidence type="ECO:0000256" key="3">
    <source>
        <dbReference type="ARBA" id="ARBA00022741"/>
    </source>
</evidence>
<evidence type="ECO:0000313" key="8">
    <source>
        <dbReference type="EMBL" id="TLP39163.1"/>
    </source>
</evidence>
<dbReference type="Proteomes" id="UP000308901">
    <property type="component" value="Unassembled WGS sequence"/>
</dbReference>
<dbReference type="CDD" id="cd03695">
    <property type="entry name" value="CysN_NodQ_II"/>
    <property type="match status" value="1"/>
</dbReference>
<dbReference type="SUPFAM" id="SSF50465">
    <property type="entry name" value="EF-Tu/eEF-1alpha/eIF2-gamma C-terminal domain"/>
    <property type="match status" value="1"/>
</dbReference>
<dbReference type="FunFam" id="3.40.50.300:FF:000119">
    <property type="entry name" value="Sulfate adenylyltransferase subunit 1"/>
    <property type="match status" value="1"/>
</dbReference>
<dbReference type="InterPro" id="IPR050100">
    <property type="entry name" value="TRAFAC_GTPase_members"/>
</dbReference>
<dbReference type="InterPro" id="IPR027417">
    <property type="entry name" value="P-loop_NTPase"/>
</dbReference>
<dbReference type="InterPro" id="IPR000795">
    <property type="entry name" value="T_Tr_GTP-bd_dom"/>
</dbReference>
<dbReference type="InterPro" id="IPR009001">
    <property type="entry name" value="Transl_elong_EF1A/Init_IF2_C"/>
</dbReference>
<dbReference type="CDD" id="cd04095">
    <property type="entry name" value="CysN_NoDQ_III"/>
    <property type="match status" value="1"/>
</dbReference>
<dbReference type="SUPFAM" id="SSF52540">
    <property type="entry name" value="P-loop containing nucleoside triphosphate hydrolases"/>
    <property type="match status" value="1"/>
</dbReference>
<evidence type="ECO:0000313" key="9">
    <source>
        <dbReference type="Proteomes" id="UP000308901"/>
    </source>
</evidence>
<dbReference type="Gene3D" id="3.40.50.300">
    <property type="entry name" value="P-loop containing nucleotide triphosphate hydrolases"/>
    <property type="match status" value="1"/>
</dbReference>
<dbReference type="AlphaFoldDB" id="A0A5R8Y1P0"/>
<accession>A0A5R8Y1P0</accession>
<comment type="function">
    <text evidence="6">With CysD forms the ATP sulfurylase (ATPS) that catalyzes the adenylation of sulfate producing adenosine 5'-phosphosulfate (APS) and diphosphate, the first enzymatic step in sulfur assimilation pathway. APS synthesis involves the formation of a high-energy phosphoric-sulfuric acid anhydride bond driven by GTP hydrolysis by CysN coupled to ATP hydrolysis by CysD.</text>
</comment>
<evidence type="ECO:0000256" key="6">
    <source>
        <dbReference type="HAMAP-Rule" id="MF_00062"/>
    </source>
</evidence>
<dbReference type="GO" id="GO:0005525">
    <property type="term" value="F:GTP binding"/>
    <property type="evidence" value="ECO:0007669"/>
    <property type="project" value="UniProtKB-UniRule"/>
</dbReference>
<dbReference type="UniPathway" id="UPA00140">
    <property type="reaction ID" value="UER00204"/>
</dbReference>
<dbReference type="PANTHER" id="PTHR23115">
    <property type="entry name" value="TRANSLATION FACTOR"/>
    <property type="match status" value="1"/>
</dbReference>
<name>A0A5R8Y1P0_9BACT</name>
<dbReference type="NCBIfam" id="TIGR00231">
    <property type="entry name" value="small_GTP"/>
    <property type="match status" value="1"/>
</dbReference>
<comment type="subunit">
    <text evidence="6">Heterodimer composed of CysD, the smaller subunit, and CysN.</text>
</comment>
<feature type="binding site" evidence="6">
    <location>
        <begin position="110"/>
        <end position="114"/>
    </location>
    <ligand>
        <name>GTP</name>
        <dbReference type="ChEBI" id="CHEBI:37565"/>
    </ligand>
</feature>
<keyword evidence="3 6" id="KW-0547">Nucleotide-binding</keyword>
<dbReference type="InterPro" id="IPR031157">
    <property type="entry name" value="G_TR_CS"/>
</dbReference>
<comment type="caution">
    <text evidence="8">The sequence shown here is derived from an EMBL/GenBank/DDBJ whole genome shotgun (WGS) entry which is preliminary data.</text>
</comment>
<evidence type="ECO:0000259" key="7">
    <source>
        <dbReference type="PROSITE" id="PS51722"/>
    </source>
</evidence>
<dbReference type="RefSeq" id="WP_138151747.1">
    <property type="nucleotide sequence ID" value="NZ_VANU01000002.1"/>
</dbReference>
<dbReference type="GO" id="GO:0070814">
    <property type="term" value="P:hydrogen sulfide biosynthetic process"/>
    <property type="evidence" value="ECO:0007669"/>
    <property type="project" value="UniProtKB-UniRule"/>
</dbReference>
<keyword evidence="2 6" id="KW-0548">Nucleotidyltransferase</keyword>
<dbReference type="HAMAP" id="MF_00062">
    <property type="entry name" value="Sulf_adenylyltr_sub1"/>
    <property type="match status" value="1"/>
</dbReference>
<keyword evidence="1 6" id="KW-0808">Transferase</keyword>
<feature type="binding site" evidence="6">
    <location>
        <begin position="31"/>
        <end position="38"/>
    </location>
    <ligand>
        <name>GTP</name>
        <dbReference type="ChEBI" id="CHEBI:37565"/>
    </ligand>
</feature>
<dbReference type="Gene3D" id="2.40.30.10">
    <property type="entry name" value="Translation factors"/>
    <property type="match status" value="2"/>
</dbReference>
<dbReference type="GO" id="GO:0003924">
    <property type="term" value="F:GTPase activity"/>
    <property type="evidence" value="ECO:0007669"/>
    <property type="project" value="InterPro"/>
</dbReference>
<evidence type="ECO:0000256" key="5">
    <source>
        <dbReference type="ARBA" id="ARBA00023134"/>
    </source>
</evidence>
<gene>
    <name evidence="6 8" type="primary">cysN</name>
    <name evidence="8" type="ORF">FDK22_04640</name>
</gene>
<sequence>MAHQSDLIATNIEQYLKEHENKEILRFITCGSVDDGKSTLIGRLLYDSKMIFEDQLASIEKDSKKSGTTGDKIDLALLVDGLASEREQGITIDVAYRFFSTDKRKFIIADTPGHEQYTRNMATGASTADLAIILVDARQGILTQTKRHSYIASLLGIKNLVVAINKMDLVDFSEDVFEKIKADYKEIIEYLPHNRDLNIQFIPISALDGDNILTNSPKAPWYKDKPLMEILDTTPIHKDESDSFRLPVQYVIRPHLNFRGFSGTIASGSISVGDEITVLPSRKTSKVKSIVSNDIKDLRPIGKDEQVETIQTAFAPMATTITLEDEIDISRGDMIVKSDDIPKVSNHLSAMVVWMDETPLKLNQNYVIKRATSVLNGAFNSIEFKKNINTFEEVDANELALNDIAKVTVSLDREIAVDPYHENRYTGSFIIIDKYTNSTVGAGMIVSSIEGFAHLEEEKKVYTQAEIELNAYIRKNFPEWGCKEILG</sequence>
<evidence type="ECO:0000256" key="1">
    <source>
        <dbReference type="ARBA" id="ARBA00022679"/>
    </source>
</evidence>
<dbReference type="InterPro" id="IPR009000">
    <property type="entry name" value="Transl_B-barrel_sf"/>
</dbReference>